<evidence type="ECO:0000313" key="1">
    <source>
        <dbReference type="EMBL" id="KAG2175538.1"/>
    </source>
</evidence>
<reference evidence="1" key="1">
    <citation type="submission" date="2020-12" db="EMBL/GenBank/DDBJ databases">
        <title>Metabolic potential, ecology and presence of endohyphal bacteria is reflected in genomic diversity of Mucoromycotina.</title>
        <authorList>
            <person name="Muszewska A."/>
            <person name="Okrasinska A."/>
            <person name="Steczkiewicz K."/>
            <person name="Drgas O."/>
            <person name="Orlowska M."/>
            <person name="Perlinska-Lenart U."/>
            <person name="Aleksandrzak-Piekarczyk T."/>
            <person name="Szatraj K."/>
            <person name="Zielenkiewicz U."/>
            <person name="Pilsyk S."/>
            <person name="Malc E."/>
            <person name="Mieczkowski P."/>
            <person name="Kruszewska J.S."/>
            <person name="Biernat P."/>
            <person name="Pawlowska J."/>
        </authorList>
    </citation>
    <scope>NUCLEOTIDE SEQUENCE</scope>
    <source>
        <strain evidence="1">WA0000067209</strain>
    </source>
</reference>
<name>A0A8H7UD49_MORIS</name>
<organism evidence="1 2">
    <name type="scientific">Mortierella isabellina</name>
    <name type="common">Filamentous fungus</name>
    <name type="synonym">Umbelopsis isabellina</name>
    <dbReference type="NCBI Taxonomy" id="91625"/>
    <lineage>
        <taxon>Eukaryota</taxon>
        <taxon>Fungi</taxon>
        <taxon>Fungi incertae sedis</taxon>
        <taxon>Mucoromycota</taxon>
        <taxon>Mucoromycotina</taxon>
        <taxon>Umbelopsidomycetes</taxon>
        <taxon>Umbelopsidales</taxon>
        <taxon>Umbelopsidaceae</taxon>
        <taxon>Umbelopsis</taxon>
    </lineage>
</organism>
<protein>
    <submittedName>
        <fullName evidence="1">Uncharacterized protein</fullName>
    </submittedName>
</protein>
<keyword evidence="2" id="KW-1185">Reference proteome</keyword>
<dbReference type="Proteomes" id="UP000654370">
    <property type="component" value="Unassembled WGS sequence"/>
</dbReference>
<dbReference type="EMBL" id="JAEPQZ010000011">
    <property type="protein sequence ID" value="KAG2175538.1"/>
    <property type="molecule type" value="Genomic_DNA"/>
</dbReference>
<dbReference type="AlphaFoldDB" id="A0A8H7UD49"/>
<dbReference type="OrthoDB" id="2393977at2759"/>
<sequence length="110" mass="13180">MDFIDAHANNMKAAKGFRRATVYVCDPDEDWGQDKPDKLHQNFRVNYEVEDEESLHKWIETEEPKITKDLEKLRKQDNEDDSINVIARQVFNPLSQYRINKKQKRTRSDR</sequence>
<comment type="caution">
    <text evidence="1">The sequence shown here is derived from an EMBL/GenBank/DDBJ whole genome shotgun (WGS) entry which is preliminary data.</text>
</comment>
<evidence type="ECO:0000313" key="2">
    <source>
        <dbReference type="Proteomes" id="UP000654370"/>
    </source>
</evidence>
<gene>
    <name evidence="1" type="ORF">INT43_001185</name>
</gene>
<proteinExistence type="predicted"/>
<accession>A0A8H7UD49</accession>